<dbReference type="OrthoDB" id="9384443at2"/>
<proteinExistence type="predicted"/>
<protein>
    <submittedName>
        <fullName evidence="1">Uncharacterized protein</fullName>
    </submittedName>
</protein>
<keyword evidence="2" id="KW-1185">Reference proteome</keyword>
<dbReference type="STRING" id="52441.SAMN05216302_106716"/>
<sequence length="187" mass="20245">MSDVVKRNALHGYGHCCAVLLTVLLWPLSVQADLKEDIDRAIIKGNAADTSRTDHEKLFVYRCESIAKAIGFSETASGRATQYSCDQPGVGIALYAGSDLGKHPPEKIAQYFKDELAGHGMISEVFIKPDHAHGSSMAFYINGDSYLSDPVRPSEAAKLIEAIAAEAKLILLTKGRIKEWPTASSVP</sequence>
<name>A0A1I4H0V4_9PROT</name>
<dbReference type="Proteomes" id="UP000199533">
    <property type="component" value="Unassembled WGS sequence"/>
</dbReference>
<dbReference type="RefSeq" id="WP_090703568.1">
    <property type="nucleotide sequence ID" value="NZ_FOSP01000067.1"/>
</dbReference>
<dbReference type="AlphaFoldDB" id="A0A1I4H0V4"/>
<reference evidence="2" key="1">
    <citation type="submission" date="2016-10" db="EMBL/GenBank/DDBJ databases">
        <authorList>
            <person name="Varghese N."/>
            <person name="Submissions S."/>
        </authorList>
    </citation>
    <scope>NUCLEOTIDE SEQUENCE [LARGE SCALE GENOMIC DNA]</scope>
    <source>
        <strain evidence="2">Nm69</strain>
    </source>
</reference>
<organism evidence="1 2">
    <name type="scientific">Nitrosomonas aestuarii</name>
    <dbReference type="NCBI Taxonomy" id="52441"/>
    <lineage>
        <taxon>Bacteria</taxon>
        <taxon>Pseudomonadati</taxon>
        <taxon>Pseudomonadota</taxon>
        <taxon>Betaproteobacteria</taxon>
        <taxon>Nitrosomonadales</taxon>
        <taxon>Nitrosomonadaceae</taxon>
        <taxon>Nitrosomonas</taxon>
    </lineage>
</organism>
<evidence type="ECO:0000313" key="2">
    <source>
        <dbReference type="Proteomes" id="UP000199533"/>
    </source>
</evidence>
<dbReference type="EMBL" id="FOSP01000067">
    <property type="protein sequence ID" value="SFL35928.1"/>
    <property type="molecule type" value="Genomic_DNA"/>
</dbReference>
<accession>A0A1I4H0V4</accession>
<gene>
    <name evidence="1" type="ORF">SAMN05216302_106716</name>
</gene>
<evidence type="ECO:0000313" key="1">
    <source>
        <dbReference type="EMBL" id="SFL35928.1"/>
    </source>
</evidence>